<evidence type="ECO:0000313" key="2">
    <source>
        <dbReference type="EMBL" id="PIW18778.1"/>
    </source>
</evidence>
<evidence type="ECO:0000256" key="1">
    <source>
        <dbReference type="SAM" id="MobiDB-lite"/>
    </source>
</evidence>
<reference evidence="2 3" key="1">
    <citation type="submission" date="2017-09" db="EMBL/GenBank/DDBJ databases">
        <title>Depth-based differentiation of microbial function through sediment-hosted aquifers and enrichment of novel symbionts in the deep terrestrial subsurface.</title>
        <authorList>
            <person name="Probst A.J."/>
            <person name="Ladd B."/>
            <person name="Jarett J.K."/>
            <person name="Geller-Mcgrath D.E."/>
            <person name="Sieber C.M."/>
            <person name="Emerson J.B."/>
            <person name="Anantharaman K."/>
            <person name="Thomas B.C."/>
            <person name="Malmstrom R."/>
            <person name="Stieglmeier M."/>
            <person name="Klingl A."/>
            <person name="Woyke T."/>
            <person name="Ryan C.M."/>
            <person name="Banfield J.F."/>
        </authorList>
    </citation>
    <scope>NUCLEOTIDE SEQUENCE [LARGE SCALE GENOMIC DNA]</scope>
    <source>
        <strain evidence="2">CG17_big_fil_post_rev_8_21_14_2_50_48_46</strain>
    </source>
</reference>
<sequence>MGLFDEHDIKIKSSGTPKGLFGQHDQTRRQYLEDYRLREEARHMNSGQLQLESSKVQLTAQKNVPVHVSIIPVEPREYNHPPLPEYNFQPVPALPTTTIRSNQYPSLGPIVYSLPE</sequence>
<dbReference type="EMBL" id="PFFQ01000011">
    <property type="protein sequence ID" value="PIW18778.1"/>
    <property type="molecule type" value="Genomic_DNA"/>
</dbReference>
<dbReference type="AlphaFoldDB" id="A0A2M7G9J5"/>
<organism evidence="2 3">
    <name type="scientific">bacterium (Candidatus Blackallbacteria) CG17_big_fil_post_rev_8_21_14_2_50_48_46</name>
    <dbReference type="NCBI Taxonomy" id="2014261"/>
    <lineage>
        <taxon>Bacteria</taxon>
        <taxon>Candidatus Blackallbacteria</taxon>
    </lineage>
</organism>
<comment type="caution">
    <text evidence="2">The sequence shown here is derived from an EMBL/GenBank/DDBJ whole genome shotgun (WGS) entry which is preliminary data.</text>
</comment>
<dbReference type="Proteomes" id="UP000231019">
    <property type="component" value="Unassembled WGS sequence"/>
</dbReference>
<accession>A0A2M7G9J5</accession>
<protein>
    <submittedName>
        <fullName evidence="2">Uncharacterized protein</fullName>
    </submittedName>
</protein>
<feature type="region of interest" description="Disordered" evidence="1">
    <location>
        <begin position="1"/>
        <end position="26"/>
    </location>
</feature>
<evidence type="ECO:0000313" key="3">
    <source>
        <dbReference type="Proteomes" id="UP000231019"/>
    </source>
</evidence>
<feature type="compositionally biased region" description="Basic and acidic residues" evidence="1">
    <location>
        <begin position="1"/>
        <end position="11"/>
    </location>
</feature>
<proteinExistence type="predicted"/>
<name>A0A2M7G9J5_9BACT</name>
<gene>
    <name evidence="2" type="ORF">COW36_03510</name>
</gene>